<gene>
    <name evidence="1" type="ORF">DHW61_02455</name>
</gene>
<feature type="non-terminal residue" evidence="1">
    <location>
        <position position="70"/>
    </location>
</feature>
<dbReference type="Proteomes" id="UP000262969">
    <property type="component" value="Unassembled WGS sequence"/>
</dbReference>
<dbReference type="EMBL" id="DPVV01000089">
    <property type="protein sequence ID" value="HCL01267.1"/>
    <property type="molecule type" value="Genomic_DNA"/>
</dbReference>
<organism evidence="1 2">
    <name type="scientific">Lachnoclostridium phytofermentans</name>
    <dbReference type="NCBI Taxonomy" id="66219"/>
    <lineage>
        <taxon>Bacteria</taxon>
        <taxon>Bacillati</taxon>
        <taxon>Bacillota</taxon>
        <taxon>Clostridia</taxon>
        <taxon>Lachnospirales</taxon>
        <taxon>Lachnospiraceae</taxon>
    </lineage>
</organism>
<dbReference type="AlphaFoldDB" id="A0A3D2X3J8"/>
<evidence type="ECO:0000313" key="2">
    <source>
        <dbReference type="Proteomes" id="UP000262969"/>
    </source>
</evidence>
<name>A0A3D2X3J8_9FIRM</name>
<comment type="caution">
    <text evidence="1">The sequence shown here is derived from an EMBL/GenBank/DDBJ whole genome shotgun (WGS) entry which is preliminary data.</text>
</comment>
<proteinExistence type="predicted"/>
<sequence>MKVFLTSLIGGSYVEKGIRIPCPLFDENQFLVNLKKYWAENAKCLIISSSPDNTLINDSFLTIFKEAFSM</sequence>
<protein>
    <submittedName>
        <fullName evidence="1">Uncharacterized protein</fullName>
    </submittedName>
</protein>
<evidence type="ECO:0000313" key="1">
    <source>
        <dbReference type="EMBL" id="HCL01267.1"/>
    </source>
</evidence>
<accession>A0A3D2X3J8</accession>
<reference evidence="1 2" key="1">
    <citation type="journal article" date="2018" name="Nat. Biotechnol.">
        <title>A standardized bacterial taxonomy based on genome phylogeny substantially revises the tree of life.</title>
        <authorList>
            <person name="Parks D.H."/>
            <person name="Chuvochina M."/>
            <person name="Waite D.W."/>
            <person name="Rinke C."/>
            <person name="Skarshewski A."/>
            <person name="Chaumeil P.A."/>
            <person name="Hugenholtz P."/>
        </authorList>
    </citation>
    <scope>NUCLEOTIDE SEQUENCE [LARGE SCALE GENOMIC DNA]</scope>
    <source>
        <strain evidence="1">UBA11728</strain>
    </source>
</reference>